<keyword evidence="3" id="KW-1185">Reference proteome</keyword>
<evidence type="ECO:0000313" key="3">
    <source>
        <dbReference type="Proteomes" id="UP000028702"/>
    </source>
</evidence>
<dbReference type="RefSeq" id="WP_045443183.1">
    <property type="nucleotide sequence ID" value="NZ_BBIO01000003.1"/>
</dbReference>
<dbReference type="InterPro" id="IPR029479">
    <property type="entry name" value="Nitroreductase"/>
</dbReference>
<dbReference type="Gene3D" id="3.40.109.10">
    <property type="entry name" value="NADH Oxidase"/>
    <property type="match status" value="1"/>
</dbReference>
<dbReference type="STRING" id="1333998.M2A_0736"/>
<dbReference type="Pfam" id="PF00881">
    <property type="entry name" value="Nitroreductase"/>
    <property type="match status" value="1"/>
</dbReference>
<dbReference type="Proteomes" id="UP000028702">
    <property type="component" value="Unassembled WGS sequence"/>
</dbReference>
<dbReference type="EMBL" id="BBIO01000003">
    <property type="protein sequence ID" value="GAK44237.1"/>
    <property type="molecule type" value="Genomic_DNA"/>
</dbReference>
<dbReference type="NCBIfam" id="NF047509">
    <property type="entry name" value="Rv3131_FMN_oxido"/>
    <property type="match status" value="1"/>
</dbReference>
<dbReference type="GO" id="GO:0016491">
    <property type="term" value="F:oxidoreductase activity"/>
    <property type="evidence" value="ECO:0007669"/>
    <property type="project" value="InterPro"/>
</dbReference>
<reference evidence="2 3" key="1">
    <citation type="submission" date="2014-07" db="EMBL/GenBank/DDBJ databases">
        <title>Tepidicaulis marinum gen. nov., sp. nov., a novel marine bacterium denitrifying nitrate to nitrous oxide strictly under microaerobic conditions.</title>
        <authorList>
            <person name="Takeuchi M."/>
            <person name="Yamagishi T."/>
            <person name="Kamagata Y."/>
            <person name="Oshima K."/>
            <person name="Hattori M."/>
            <person name="Katayama T."/>
            <person name="Hanada S."/>
            <person name="Tamaki H."/>
            <person name="Marumo K."/>
            <person name="Maeda H."/>
            <person name="Nedachi M."/>
            <person name="Iwasaki W."/>
            <person name="Suwa Y."/>
            <person name="Sakata S."/>
        </authorList>
    </citation>
    <scope>NUCLEOTIDE SEQUENCE [LARGE SCALE GENOMIC DNA]</scope>
    <source>
        <strain evidence="2 3">MA2</strain>
    </source>
</reference>
<evidence type="ECO:0000313" key="2">
    <source>
        <dbReference type="EMBL" id="GAK44237.1"/>
    </source>
</evidence>
<evidence type="ECO:0000259" key="1">
    <source>
        <dbReference type="Pfam" id="PF00881"/>
    </source>
</evidence>
<dbReference type="InterPro" id="IPR000415">
    <property type="entry name" value="Nitroreductase-like"/>
</dbReference>
<name>A0A081B869_9HYPH</name>
<gene>
    <name evidence="2" type="ORF">M2A_0736</name>
</gene>
<comment type="caution">
    <text evidence="2">The sequence shown here is derived from an EMBL/GenBank/DDBJ whole genome shotgun (WGS) entry which is preliminary data.</text>
</comment>
<dbReference type="SUPFAM" id="SSF55469">
    <property type="entry name" value="FMN-dependent nitroreductase-like"/>
    <property type="match status" value="1"/>
</dbReference>
<dbReference type="PROSITE" id="PS51318">
    <property type="entry name" value="TAT"/>
    <property type="match status" value="1"/>
</dbReference>
<proteinExistence type="predicted"/>
<sequence length="389" mass="42432">MITRRALLLTGGASLAVLGGAGTYVLSKDIDPARAPWEAASRGFGDIRLDAAAYAILAPNPHNRQPWAIELKGEDRLVLTCDLDRLLPETDPPNRQITIGLGAFLELLRQAASEKGYEARITPFPEGEPYPLLDERPIAEVVFTRAKVRRDPLFGEALARRTLRDNFSSKPVSPEVLEKLRALAFDGAPDWAGAAPGRFAWSVEEERVEALKALCREGWLAETSAPAPHAESTKLTRIGASEVNANPDGISLTGPMMEAMQLTGLLSREKMDEKGSLAHQGTLNFYNGLIDSAAAFGWLTSPANTRADQLQAGADWLRLNLAATRLGLGFHPLSQVLQEFPEMAPHYERCHAMLGISAPARVQGLFRFGYAAFPEPAPRWPLQSRLIAL</sequence>
<dbReference type="AlphaFoldDB" id="A0A081B869"/>
<accession>A0A081B869</accession>
<dbReference type="eggNOG" id="COG0778">
    <property type="taxonomic scope" value="Bacteria"/>
</dbReference>
<dbReference type="InterPro" id="IPR006311">
    <property type="entry name" value="TAT_signal"/>
</dbReference>
<organism evidence="2 3">
    <name type="scientific">Tepidicaulis marinus</name>
    <dbReference type="NCBI Taxonomy" id="1333998"/>
    <lineage>
        <taxon>Bacteria</taxon>
        <taxon>Pseudomonadati</taxon>
        <taxon>Pseudomonadota</taxon>
        <taxon>Alphaproteobacteria</taxon>
        <taxon>Hyphomicrobiales</taxon>
        <taxon>Parvibaculaceae</taxon>
        <taxon>Tepidicaulis</taxon>
    </lineage>
</organism>
<protein>
    <submittedName>
        <fullName evidence="2">Twin-arginine translocation pathway signal</fullName>
    </submittedName>
</protein>
<feature type="domain" description="Nitroreductase" evidence="1">
    <location>
        <begin position="159"/>
        <end position="370"/>
    </location>
</feature>